<feature type="transmembrane region" description="Helical" evidence="14">
    <location>
        <begin position="7"/>
        <end position="29"/>
    </location>
</feature>
<dbReference type="SUPFAM" id="SSF47384">
    <property type="entry name" value="Homodimeric domain of signal transducing histidine kinase"/>
    <property type="match status" value="1"/>
</dbReference>
<dbReference type="Pfam" id="PF00672">
    <property type="entry name" value="HAMP"/>
    <property type="match status" value="1"/>
</dbReference>
<dbReference type="CDD" id="cd00082">
    <property type="entry name" value="HisKA"/>
    <property type="match status" value="1"/>
</dbReference>
<dbReference type="PANTHER" id="PTHR45436:SF5">
    <property type="entry name" value="SENSOR HISTIDINE KINASE TRCS"/>
    <property type="match status" value="1"/>
</dbReference>
<evidence type="ECO:0000256" key="13">
    <source>
        <dbReference type="ARBA" id="ARBA00023136"/>
    </source>
</evidence>
<dbReference type="Proteomes" id="UP000247476">
    <property type="component" value="Unassembled WGS sequence"/>
</dbReference>
<dbReference type="PANTHER" id="PTHR45436">
    <property type="entry name" value="SENSOR HISTIDINE KINASE YKOH"/>
    <property type="match status" value="1"/>
</dbReference>
<reference evidence="17 18" key="1">
    <citation type="submission" date="2018-05" db="EMBL/GenBank/DDBJ databases">
        <title>Paenibacillus flagellatus sp. nov., isolated from selenium mineral soil.</title>
        <authorList>
            <person name="Dai X."/>
        </authorList>
    </citation>
    <scope>NUCLEOTIDE SEQUENCE [LARGE SCALE GENOMIC DNA]</scope>
    <source>
        <strain evidence="17 18">DXL2</strain>
    </source>
</reference>
<keyword evidence="6" id="KW-0808">Transferase</keyword>
<dbReference type="PRINTS" id="PR00344">
    <property type="entry name" value="BCTRLSENSOR"/>
</dbReference>
<dbReference type="InterPro" id="IPR003660">
    <property type="entry name" value="HAMP_dom"/>
</dbReference>
<comment type="caution">
    <text evidence="17">The sequence shown here is derived from an EMBL/GenBank/DDBJ whole genome shotgun (WGS) entry which is preliminary data.</text>
</comment>
<dbReference type="InterPro" id="IPR050428">
    <property type="entry name" value="TCS_sensor_his_kinase"/>
</dbReference>
<evidence type="ECO:0000256" key="8">
    <source>
        <dbReference type="ARBA" id="ARBA00022741"/>
    </source>
</evidence>
<evidence type="ECO:0000259" key="16">
    <source>
        <dbReference type="PROSITE" id="PS50885"/>
    </source>
</evidence>
<evidence type="ECO:0000256" key="6">
    <source>
        <dbReference type="ARBA" id="ARBA00022679"/>
    </source>
</evidence>
<dbReference type="InterPro" id="IPR036097">
    <property type="entry name" value="HisK_dim/P_sf"/>
</dbReference>
<dbReference type="Gene3D" id="6.10.340.10">
    <property type="match status" value="1"/>
</dbReference>
<evidence type="ECO:0000256" key="4">
    <source>
        <dbReference type="ARBA" id="ARBA00022475"/>
    </source>
</evidence>
<dbReference type="SUPFAM" id="SSF158472">
    <property type="entry name" value="HAMP domain-like"/>
    <property type="match status" value="1"/>
</dbReference>
<organism evidence="17 18">
    <name type="scientific">Paenibacillus flagellatus</name>
    <dbReference type="NCBI Taxonomy" id="2211139"/>
    <lineage>
        <taxon>Bacteria</taxon>
        <taxon>Bacillati</taxon>
        <taxon>Bacillota</taxon>
        <taxon>Bacilli</taxon>
        <taxon>Bacillales</taxon>
        <taxon>Paenibacillaceae</taxon>
        <taxon>Paenibacillus</taxon>
    </lineage>
</organism>
<evidence type="ECO:0000256" key="14">
    <source>
        <dbReference type="SAM" id="Phobius"/>
    </source>
</evidence>
<keyword evidence="8" id="KW-0547">Nucleotide-binding</keyword>
<dbReference type="Gene3D" id="1.10.287.130">
    <property type="match status" value="1"/>
</dbReference>
<keyword evidence="5" id="KW-0597">Phosphoprotein</keyword>
<feature type="transmembrane region" description="Helical" evidence="14">
    <location>
        <begin position="146"/>
        <end position="168"/>
    </location>
</feature>
<keyword evidence="12" id="KW-0902">Two-component regulatory system</keyword>
<dbReference type="SMART" id="SM00388">
    <property type="entry name" value="HisKA"/>
    <property type="match status" value="1"/>
</dbReference>
<evidence type="ECO:0000313" key="17">
    <source>
        <dbReference type="EMBL" id="PYI55461.1"/>
    </source>
</evidence>
<accession>A0A2V5K7P9</accession>
<dbReference type="InterPro" id="IPR036890">
    <property type="entry name" value="HATPase_C_sf"/>
</dbReference>
<dbReference type="InterPro" id="IPR004358">
    <property type="entry name" value="Sig_transdc_His_kin-like_C"/>
</dbReference>
<dbReference type="SUPFAM" id="SSF55874">
    <property type="entry name" value="ATPase domain of HSP90 chaperone/DNA topoisomerase II/histidine kinase"/>
    <property type="match status" value="1"/>
</dbReference>
<keyword evidence="11 14" id="KW-1133">Transmembrane helix</keyword>
<dbReference type="GO" id="GO:0005886">
    <property type="term" value="C:plasma membrane"/>
    <property type="evidence" value="ECO:0007669"/>
    <property type="project" value="UniProtKB-SubCell"/>
</dbReference>
<evidence type="ECO:0000256" key="10">
    <source>
        <dbReference type="ARBA" id="ARBA00022840"/>
    </source>
</evidence>
<dbReference type="GO" id="GO:0000155">
    <property type="term" value="F:phosphorelay sensor kinase activity"/>
    <property type="evidence" value="ECO:0007669"/>
    <property type="project" value="InterPro"/>
</dbReference>
<keyword evidence="4" id="KW-1003">Cell membrane</keyword>
<dbReference type="AlphaFoldDB" id="A0A2V5K7P9"/>
<evidence type="ECO:0000259" key="15">
    <source>
        <dbReference type="PROSITE" id="PS50109"/>
    </source>
</evidence>
<dbReference type="PROSITE" id="PS50885">
    <property type="entry name" value="HAMP"/>
    <property type="match status" value="1"/>
</dbReference>
<feature type="domain" description="HAMP" evidence="16">
    <location>
        <begin position="170"/>
        <end position="222"/>
    </location>
</feature>
<feature type="domain" description="Histidine kinase" evidence="15">
    <location>
        <begin position="230"/>
        <end position="449"/>
    </location>
</feature>
<keyword evidence="18" id="KW-1185">Reference proteome</keyword>
<dbReference type="Pfam" id="PF02518">
    <property type="entry name" value="HATPase_c"/>
    <property type="match status" value="1"/>
</dbReference>
<dbReference type="Gene3D" id="3.30.565.10">
    <property type="entry name" value="Histidine kinase-like ATPase, C-terminal domain"/>
    <property type="match status" value="1"/>
</dbReference>
<dbReference type="FunFam" id="3.30.565.10:FF:000006">
    <property type="entry name" value="Sensor histidine kinase WalK"/>
    <property type="match status" value="1"/>
</dbReference>
<dbReference type="InterPro" id="IPR005467">
    <property type="entry name" value="His_kinase_dom"/>
</dbReference>
<evidence type="ECO:0000256" key="1">
    <source>
        <dbReference type="ARBA" id="ARBA00000085"/>
    </source>
</evidence>
<evidence type="ECO:0000313" key="18">
    <source>
        <dbReference type="Proteomes" id="UP000247476"/>
    </source>
</evidence>
<dbReference type="EC" id="2.7.13.3" evidence="3"/>
<protein>
    <recommendedName>
        <fullName evidence="3">histidine kinase</fullName>
        <ecNumber evidence="3">2.7.13.3</ecNumber>
    </recommendedName>
</protein>
<dbReference type="EMBL" id="QJVJ01000003">
    <property type="protein sequence ID" value="PYI55461.1"/>
    <property type="molecule type" value="Genomic_DNA"/>
</dbReference>
<dbReference type="OrthoDB" id="9813151at2"/>
<evidence type="ECO:0000256" key="3">
    <source>
        <dbReference type="ARBA" id="ARBA00012438"/>
    </source>
</evidence>
<keyword evidence="10" id="KW-0067">ATP-binding</keyword>
<evidence type="ECO:0000256" key="5">
    <source>
        <dbReference type="ARBA" id="ARBA00022553"/>
    </source>
</evidence>
<gene>
    <name evidence="17" type="ORF">DLM86_06925</name>
</gene>
<dbReference type="InterPro" id="IPR003661">
    <property type="entry name" value="HisK_dim/P_dom"/>
</dbReference>
<comment type="subcellular location">
    <subcellularLocation>
        <location evidence="2">Cell membrane</location>
        <topology evidence="2">Multi-pass membrane protein</topology>
    </subcellularLocation>
</comment>
<keyword evidence="9 17" id="KW-0418">Kinase</keyword>
<evidence type="ECO:0000256" key="2">
    <source>
        <dbReference type="ARBA" id="ARBA00004651"/>
    </source>
</evidence>
<dbReference type="GO" id="GO:0005524">
    <property type="term" value="F:ATP binding"/>
    <property type="evidence" value="ECO:0007669"/>
    <property type="project" value="UniProtKB-KW"/>
</dbReference>
<comment type="catalytic activity">
    <reaction evidence="1">
        <text>ATP + protein L-histidine = ADP + protein N-phospho-L-histidine.</text>
        <dbReference type="EC" id="2.7.13.3"/>
    </reaction>
</comment>
<dbReference type="Pfam" id="PF00512">
    <property type="entry name" value="HisKA"/>
    <property type="match status" value="1"/>
</dbReference>
<keyword evidence="7 14" id="KW-0812">Transmembrane</keyword>
<dbReference type="SMART" id="SM00387">
    <property type="entry name" value="HATPase_c"/>
    <property type="match status" value="1"/>
</dbReference>
<evidence type="ECO:0000256" key="12">
    <source>
        <dbReference type="ARBA" id="ARBA00023012"/>
    </source>
</evidence>
<sequence>MSVSRKLFVAMASFIAAMTLLFAFVTQVVQKDVLDVMVGAVGWKKAEALADSLIDYYEHNGRSWTGVEQFRPADESWNAEGNASFLLLSTGQEVLYAGGGESAAIVKRWGGRTILSLEDRSIGLLYYYDPDVAYLSKLRTGVRDSMTFLLAAGGIAFVLVSLIVAYALSRTLTAPLRRLLPAIERLGKGEFGVQAPVRSGDEYGKVAAAFNLMSRQLERTEKARRHLVADVAHELRTPITILRGKLELVQQSGRPVEPENLLPLQDELIRLTRLVDDLHQLSLAEAGKLPFERKPTSMPALLRRVVDRIAPEAESKRIDVTLSGTDEGEPIWVDPNRIMQVFLNLLMNAVRYTPSGGSIRIAIERLPNEGGGFLEIRVIDTGIGIAPEHLPLLFDRFYRTDEARARNSGGTGLGLAIAKELVQLHGGTIEAESVPDRGTTFVVRLPQTRPQ</sequence>
<proteinExistence type="predicted"/>
<dbReference type="InterPro" id="IPR003594">
    <property type="entry name" value="HATPase_dom"/>
</dbReference>
<dbReference type="CDD" id="cd06225">
    <property type="entry name" value="HAMP"/>
    <property type="match status" value="1"/>
</dbReference>
<dbReference type="SMART" id="SM00304">
    <property type="entry name" value="HAMP"/>
    <property type="match status" value="1"/>
</dbReference>
<dbReference type="RefSeq" id="WP_110839263.1">
    <property type="nucleotide sequence ID" value="NZ_QJVJ01000003.1"/>
</dbReference>
<keyword evidence="13 14" id="KW-0472">Membrane</keyword>
<evidence type="ECO:0000256" key="9">
    <source>
        <dbReference type="ARBA" id="ARBA00022777"/>
    </source>
</evidence>
<name>A0A2V5K7P9_9BACL</name>
<dbReference type="CDD" id="cd00075">
    <property type="entry name" value="HATPase"/>
    <property type="match status" value="1"/>
</dbReference>
<evidence type="ECO:0000256" key="11">
    <source>
        <dbReference type="ARBA" id="ARBA00022989"/>
    </source>
</evidence>
<evidence type="ECO:0000256" key="7">
    <source>
        <dbReference type="ARBA" id="ARBA00022692"/>
    </source>
</evidence>
<dbReference type="PROSITE" id="PS50109">
    <property type="entry name" value="HIS_KIN"/>
    <property type="match status" value="1"/>
</dbReference>